<organism evidence="3 4">
    <name type="scientific">Fusarium oxysporum</name>
    <name type="common">Fusarium vascular wilt</name>
    <dbReference type="NCBI Taxonomy" id="5507"/>
    <lineage>
        <taxon>Eukaryota</taxon>
        <taxon>Fungi</taxon>
        <taxon>Dikarya</taxon>
        <taxon>Ascomycota</taxon>
        <taxon>Pezizomycotina</taxon>
        <taxon>Sordariomycetes</taxon>
        <taxon>Hypocreomycetidae</taxon>
        <taxon>Hypocreales</taxon>
        <taxon>Nectriaceae</taxon>
        <taxon>Fusarium</taxon>
        <taxon>Fusarium oxysporum species complex</taxon>
    </lineage>
</organism>
<name>A0A8H5A2B8_FUSOX</name>
<dbReference type="AlphaFoldDB" id="A0A8H5A2B8"/>
<protein>
    <recommendedName>
        <fullName evidence="2">Peptidase C14 caspase domain-containing protein</fullName>
    </recommendedName>
</protein>
<dbReference type="Gene3D" id="3.40.50.1460">
    <property type="match status" value="1"/>
</dbReference>
<dbReference type="GO" id="GO:0006508">
    <property type="term" value="P:proteolysis"/>
    <property type="evidence" value="ECO:0007669"/>
    <property type="project" value="InterPro"/>
</dbReference>
<evidence type="ECO:0000259" key="2">
    <source>
        <dbReference type="Pfam" id="PF00656"/>
    </source>
</evidence>
<feature type="domain" description="Peptidase C14 caspase" evidence="2">
    <location>
        <begin position="11"/>
        <end position="291"/>
    </location>
</feature>
<evidence type="ECO:0000313" key="4">
    <source>
        <dbReference type="Proteomes" id="UP000558688"/>
    </source>
</evidence>
<comment type="caution">
    <text evidence="3">The sequence shown here is derived from an EMBL/GenBank/DDBJ whole genome shotgun (WGS) entry which is preliminary data.</text>
</comment>
<dbReference type="PANTHER" id="PTHR48104">
    <property type="entry name" value="METACASPASE-4"/>
    <property type="match status" value="1"/>
</dbReference>
<gene>
    <name evidence="3" type="ORF">FOXYS1_12022</name>
</gene>
<dbReference type="InterPro" id="IPR050452">
    <property type="entry name" value="Metacaspase"/>
</dbReference>
<dbReference type="InterPro" id="IPR011600">
    <property type="entry name" value="Pept_C14_caspase"/>
</dbReference>
<dbReference type="GO" id="GO:0005737">
    <property type="term" value="C:cytoplasm"/>
    <property type="evidence" value="ECO:0007669"/>
    <property type="project" value="TreeGrafter"/>
</dbReference>
<evidence type="ECO:0000256" key="1">
    <source>
        <dbReference type="ARBA" id="ARBA00009005"/>
    </source>
</evidence>
<accession>A0A8H5A2B8</accession>
<proteinExistence type="inferred from homology"/>
<comment type="similarity">
    <text evidence="1">Belongs to the peptidase C14B family.</text>
</comment>
<dbReference type="PANTHER" id="PTHR48104:SF30">
    <property type="entry name" value="METACASPASE-1"/>
    <property type="match status" value="1"/>
</dbReference>
<evidence type="ECO:0000313" key="3">
    <source>
        <dbReference type="EMBL" id="KAF5257453.1"/>
    </source>
</evidence>
<sequence length="821" mass="90681">MAEKQSVSPKHHAILIGIDAYPDKYKSSLKGCVRDTQQIRSLLEQQPFHINIQTLTATQSSDSSITGPVEDSAALPTYDNVIKAFRDLTCAAQSGDYIYIHYSGHGTRIAPTAKAFSNQHTGDLALALLGGENGDEVRPLGGYKLAVALNAMVVKGLVVTLVLDCCFAASIYRLDRTDIRFIRIDPELASAYFADKSLAEQDAETPDSDYRDASMLPSWLINPNGYALLAACGPHEEAGEIIHKGESHGALSHFLNLSLRDGGLNRKHKNIFYRLSSKFRGHSIQQNPALYGNKDQGFFGENNFTNSRSMVLVVRNGQHFALQAGQAHGVSDGDEFVLYPSSVLENNEAFHTNLIKTTVARAGPLTSLLNLDESTAVITEDDWVAEPQTRRALGKFPVSFSDSISTQDIWLEALRRYGMTHAEENGSTSCFHVDAIHDEYKLLTTNGEEVTNLPPLPQNTTTADDAAAVLEHLARYELVKNLSNPFVEEDFRTSFDINIVRAENHFGPDTLVNVEQDAGKASMFELKLQNHGSKDLYLYILDLGPLWQIEDIYCGSYAVVPPYNKNERFMTGHFTKKFRTMVPDELRQQGIEECSDTLKVLVTSQPTSFDLLELPKIGHVLKKRPPLDNDRSGGSSVEQWIAFSFPLRTSLAAELRATKTGLTSCFARIHRLPGIDTQAAIVLGLRSQRQIRVGRSNIEEAGQVVPPFASAVENWSNHPFEEVAVEHGPLGWCQLNKIPSTFTCLSRYIPAVRLVPRQKRRAPDLTPETEIPLHLSIEPPSTLLVAPIFSEPDSIFVQCTSQDVIATAVPAGVLSKVLKES</sequence>
<dbReference type="GO" id="GO:0004197">
    <property type="term" value="F:cysteine-type endopeptidase activity"/>
    <property type="evidence" value="ECO:0007669"/>
    <property type="project" value="InterPro"/>
</dbReference>
<reference evidence="3" key="1">
    <citation type="submission" date="2020-02" db="EMBL/GenBank/DDBJ databases">
        <title>Identification and distribution of gene clusters putatively required for synthesis of sphingolipid metabolism inhibitors in phylogenetically diverse species of the filamentous fungus Fusarium.</title>
        <authorList>
            <person name="Kim H.-S."/>
            <person name="Busman M."/>
            <person name="Brown D.W."/>
            <person name="Divon H."/>
            <person name="Uhlig S."/>
            <person name="Proctor R.H."/>
        </authorList>
    </citation>
    <scope>NUCLEOTIDE SEQUENCE [LARGE SCALE GENOMIC DNA]</scope>
    <source>
        <strain evidence="3">NRRL 39464</strain>
    </source>
</reference>
<dbReference type="Proteomes" id="UP000558688">
    <property type="component" value="Unassembled WGS sequence"/>
</dbReference>
<dbReference type="Pfam" id="PF00656">
    <property type="entry name" value="Peptidase_C14"/>
    <property type="match status" value="1"/>
</dbReference>
<dbReference type="EMBL" id="JAAFOW010002292">
    <property type="protein sequence ID" value="KAF5257453.1"/>
    <property type="molecule type" value="Genomic_DNA"/>
</dbReference>